<gene>
    <name evidence="2" type="ORF">EAI_14880</name>
</gene>
<organism evidence="3">
    <name type="scientific">Harpegnathos saltator</name>
    <name type="common">Jerdon's jumping ant</name>
    <dbReference type="NCBI Taxonomy" id="610380"/>
    <lineage>
        <taxon>Eukaryota</taxon>
        <taxon>Metazoa</taxon>
        <taxon>Ecdysozoa</taxon>
        <taxon>Arthropoda</taxon>
        <taxon>Hexapoda</taxon>
        <taxon>Insecta</taxon>
        <taxon>Pterygota</taxon>
        <taxon>Neoptera</taxon>
        <taxon>Endopterygota</taxon>
        <taxon>Hymenoptera</taxon>
        <taxon>Apocrita</taxon>
        <taxon>Aculeata</taxon>
        <taxon>Formicoidea</taxon>
        <taxon>Formicidae</taxon>
        <taxon>Ponerinae</taxon>
        <taxon>Ponerini</taxon>
        <taxon>Harpegnathos</taxon>
    </lineage>
</organism>
<dbReference type="PANTHER" id="PTHR11008:SF39">
    <property type="entry name" value="CIRCADIAN CLOCK-CONTROLLED PROTEIN-LIKE PROTEIN"/>
    <property type="match status" value="1"/>
</dbReference>
<evidence type="ECO:0000313" key="3">
    <source>
        <dbReference type="Proteomes" id="UP000008237"/>
    </source>
</evidence>
<dbReference type="OrthoDB" id="8185902at2759"/>
<dbReference type="Proteomes" id="UP000008237">
    <property type="component" value="Unassembled WGS sequence"/>
</dbReference>
<dbReference type="InterPro" id="IPR010562">
    <property type="entry name" value="Haemolymph_juvenile_hormone-bd"/>
</dbReference>
<evidence type="ECO:0000256" key="1">
    <source>
        <dbReference type="SAM" id="MobiDB-lite"/>
    </source>
</evidence>
<reference evidence="2 3" key="1">
    <citation type="journal article" date="2010" name="Science">
        <title>Genomic comparison of the ants Camponotus floridanus and Harpegnathos saltator.</title>
        <authorList>
            <person name="Bonasio R."/>
            <person name="Zhang G."/>
            <person name="Ye C."/>
            <person name="Mutti N.S."/>
            <person name="Fang X."/>
            <person name="Qin N."/>
            <person name="Donahue G."/>
            <person name="Yang P."/>
            <person name="Li Q."/>
            <person name="Li C."/>
            <person name="Zhang P."/>
            <person name="Huang Z."/>
            <person name="Berger S.L."/>
            <person name="Reinberg D."/>
            <person name="Wang J."/>
            <person name="Liebig J."/>
        </authorList>
    </citation>
    <scope>NUCLEOTIDE SEQUENCE [LARGE SCALE GENOMIC DNA]</scope>
    <source>
        <strain evidence="2 3">R22 G/1</strain>
    </source>
</reference>
<keyword evidence="3" id="KW-1185">Reference proteome</keyword>
<feature type="compositionally biased region" description="Low complexity" evidence="1">
    <location>
        <begin position="16"/>
        <end position="28"/>
    </location>
</feature>
<dbReference type="AlphaFoldDB" id="E2BGV3"/>
<proteinExistence type="predicted"/>
<accession>E2BGV3</accession>
<sequence>MALVVPATASSDDLVSSNENPSSNPIPGSSAASYIHVCGRKDPNPGDCILRNVENLKSKICEGIPELSVEPLEPLYIDKIDVISADNVKIFFADVYISHLCNFEVKYFHSDLEKKHFDVNLLFKRIDINMTHNMNITKLFGLTVDLKGKEIHITSDNVLAKAGIDLNVVNKNDKVYVSNINLDIDIKEYEADPSSYSKEESILTYGVGNSFIGNNQPQMLMVLKPVLEDAVSKQIFRLANAIVKQFTYDELFPDRT</sequence>
<dbReference type="Pfam" id="PF06585">
    <property type="entry name" value="JHBP"/>
    <property type="match status" value="1"/>
</dbReference>
<dbReference type="InterPro" id="IPR038606">
    <property type="entry name" value="To_sf"/>
</dbReference>
<name>E2BGV3_HARSA</name>
<evidence type="ECO:0008006" key="4">
    <source>
        <dbReference type="Google" id="ProtNLM"/>
    </source>
</evidence>
<dbReference type="EMBL" id="GL448228">
    <property type="protein sequence ID" value="EFN85085.1"/>
    <property type="molecule type" value="Genomic_DNA"/>
</dbReference>
<dbReference type="GO" id="GO:0005615">
    <property type="term" value="C:extracellular space"/>
    <property type="evidence" value="ECO:0007669"/>
    <property type="project" value="TreeGrafter"/>
</dbReference>
<dbReference type="InParanoid" id="E2BGV3"/>
<dbReference type="SMART" id="SM00700">
    <property type="entry name" value="JHBP"/>
    <property type="match status" value="1"/>
</dbReference>
<feature type="region of interest" description="Disordered" evidence="1">
    <location>
        <begin position="1"/>
        <end position="28"/>
    </location>
</feature>
<protein>
    <recommendedName>
        <fullName evidence="4">Circadian clock-controlled protein</fullName>
    </recommendedName>
</protein>
<dbReference type="Gene3D" id="3.15.10.30">
    <property type="entry name" value="Haemolymph juvenile hormone binding protein"/>
    <property type="match status" value="1"/>
</dbReference>
<dbReference type="PANTHER" id="PTHR11008">
    <property type="entry name" value="PROTEIN TAKEOUT-LIKE PROTEIN"/>
    <property type="match status" value="1"/>
</dbReference>
<evidence type="ECO:0000313" key="2">
    <source>
        <dbReference type="EMBL" id="EFN85085.1"/>
    </source>
</evidence>
<dbReference type="OMA" id="IDINMTH"/>